<dbReference type="InterPro" id="IPR035906">
    <property type="entry name" value="MetI-like_sf"/>
</dbReference>
<comment type="subcellular location">
    <subcellularLocation>
        <location evidence="1">Cell membrane</location>
        <topology evidence="1">Multi-pass membrane protein</topology>
    </subcellularLocation>
</comment>
<dbReference type="GO" id="GO:0005886">
    <property type="term" value="C:plasma membrane"/>
    <property type="evidence" value="ECO:0007669"/>
    <property type="project" value="UniProtKB-SubCell"/>
</dbReference>
<keyword evidence="4 7" id="KW-0812">Transmembrane</keyword>
<dbReference type="PANTHER" id="PTHR43227:SF8">
    <property type="entry name" value="DIACETYLCHITOBIOSE UPTAKE SYSTEM PERMEASE PROTEIN DASB"/>
    <property type="match status" value="1"/>
</dbReference>
<evidence type="ECO:0000256" key="2">
    <source>
        <dbReference type="ARBA" id="ARBA00022448"/>
    </source>
</evidence>
<evidence type="ECO:0000256" key="1">
    <source>
        <dbReference type="ARBA" id="ARBA00004651"/>
    </source>
</evidence>
<evidence type="ECO:0000256" key="7">
    <source>
        <dbReference type="SAM" id="Phobius"/>
    </source>
</evidence>
<dbReference type="AlphaFoldDB" id="A0AAT9HVC0"/>
<keyword evidence="3" id="KW-1003">Cell membrane</keyword>
<evidence type="ECO:0000256" key="6">
    <source>
        <dbReference type="ARBA" id="ARBA00023136"/>
    </source>
</evidence>
<evidence type="ECO:0008006" key="9">
    <source>
        <dbReference type="Google" id="ProtNLM"/>
    </source>
</evidence>
<evidence type="ECO:0000313" key="8">
    <source>
        <dbReference type="EMBL" id="BFO21224.1"/>
    </source>
</evidence>
<keyword evidence="2" id="KW-0813">Transport</keyword>
<feature type="transmembrane region" description="Helical" evidence="7">
    <location>
        <begin position="34"/>
        <end position="53"/>
    </location>
</feature>
<proteinExistence type="predicted"/>
<name>A0AAT9HVC0_9ACTN</name>
<evidence type="ECO:0000256" key="5">
    <source>
        <dbReference type="ARBA" id="ARBA00022989"/>
    </source>
</evidence>
<protein>
    <recommendedName>
        <fullName evidence="9">Sugar ABC transporter permease</fullName>
    </recommendedName>
</protein>
<dbReference type="SUPFAM" id="SSF161098">
    <property type="entry name" value="MetI-like"/>
    <property type="match status" value="1"/>
</dbReference>
<accession>A0AAT9HVC0</accession>
<organism evidence="8">
    <name type="scientific">Streptomyces haneummycinicus</name>
    <dbReference type="NCBI Taxonomy" id="3074435"/>
    <lineage>
        <taxon>Bacteria</taxon>
        <taxon>Bacillati</taxon>
        <taxon>Actinomycetota</taxon>
        <taxon>Actinomycetes</taxon>
        <taxon>Kitasatosporales</taxon>
        <taxon>Streptomycetaceae</taxon>
        <taxon>Streptomyces</taxon>
    </lineage>
</organism>
<reference evidence="8" key="2">
    <citation type="submission" date="2024-07" db="EMBL/GenBank/DDBJ databases">
        <title>Streptomyces haneummycinica sp. nov., a new antibiotic-producing actinobacterium isolated from marine sediment.</title>
        <authorList>
            <person name="Uemura M."/>
            <person name="Hamada M."/>
            <person name="Hirano S."/>
            <person name="Kobayashi K."/>
            <person name="Ohshiro T."/>
            <person name="Kobayashi T."/>
            <person name="Terahara T."/>
        </authorList>
    </citation>
    <scope>NUCLEOTIDE SEQUENCE</scope>
    <source>
        <strain evidence="8">KM77-8</strain>
    </source>
</reference>
<dbReference type="Gene3D" id="1.10.3720.10">
    <property type="entry name" value="MetI-like"/>
    <property type="match status" value="1"/>
</dbReference>
<dbReference type="EMBL" id="AP035768">
    <property type="protein sequence ID" value="BFO21224.1"/>
    <property type="molecule type" value="Genomic_DNA"/>
</dbReference>
<keyword evidence="5 7" id="KW-1133">Transmembrane helix</keyword>
<keyword evidence="6 7" id="KW-0472">Membrane</keyword>
<sequence length="85" mass="9376">MTTTSAETVIRPARVRTAADSAVLRRGQGFQHGGWFVALFLALFALFIVWPLLRGLYLSFTDANISGDGARFIGLDNYREALDDP</sequence>
<dbReference type="InterPro" id="IPR050809">
    <property type="entry name" value="UgpAE/MalFG_permease"/>
</dbReference>
<evidence type="ECO:0000256" key="3">
    <source>
        <dbReference type="ARBA" id="ARBA00022475"/>
    </source>
</evidence>
<reference evidence="8" key="1">
    <citation type="submission" date="2024-06" db="EMBL/GenBank/DDBJ databases">
        <authorList>
            <consortium name="consrtm"/>
            <person name="Uemura M."/>
            <person name="Terahara T."/>
        </authorList>
    </citation>
    <scope>NUCLEOTIDE SEQUENCE</scope>
    <source>
        <strain evidence="8">KM77-8</strain>
    </source>
</reference>
<dbReference type="PANTHER" id="PTHR43227">
    <property type="entry name" value="BLL4140 PROTEIN"/>
    <property type="match status" value="1"/>
</dbReference>
<evidence type="ECO:0000256" key="4">
    <source>
        <dbReference type="ARBA" id="ARBA00022692"/>
    </source>
</evidence>
<gene>
    <name evidence="8" type="ORF">SHKM778_76120</name>
</gene>